<dbReference type="PIRSF" id="PIRSF037778">
    <property type="entry name" value="UCP037778_transp_RibU"/>
    <property type="match status" value="1"/>
</dbReference>
<evidence type="ECO:0000313" key="10">
    <source>
        <dbReference type="EMBL" id="OFI05533.1"/>
    </source>
</evidence>
<dbReference type="STRING" id="1121290.CLAOCE_16160"/>
<comment type="caution">
    <text evidence="10">The sequence shown here is derived from an EMBL/GenBank/DDBJ whole genome shotgun (WGS) entry which is preliminary data.</text>
</comment>
<dbReference type="PANTHER" id="PTHR38438">
    <property type="entry name" value="RIBOFLAVIN TRANSPORTER RIBU"/>
    <property type="match status" value="1"/>
</dbReference>
<feature type="transmembrane region" description="Helical" evidence="9">
    <location>
        <begin position="78"/>
        <end position="99"/>
    </location>
</feature>
<gene>
    <name evidence="10" type="primary">ribU</name>
    <name evidence="10" type="ORF">CLOACE_16160</name>
</gene>
<feature type="transmembrane region" description="Helical" evidence="9">
    <location>
        <begin position="12"/>
        <end position="31"/>
    </location>
</feature>
<keyword evidence="5 9" id="KW-0812">Transmembrane</keyword>
<feature type="transmembrane region" description="Helical" evidence="9">
    <location>
        <begin position="108"/>
        <end position="128"/>
    </location>
</feature>
<dbReference type="Proteomes" id="UP000175744">
    <property type="component" value="Unassembled WGS sequence"/>
</dbReference>
<dbReference type="InterPro" id="IPR024529">
    <property type="entry name" value="ECF_trnsprt_substrate-spec"/>
</dbReference>
<evidence type="ECO:0000256" key="6">
    <source>
        <dbReference type="ARBA" id="ARBA00022989"/>
    </source>
</evidence>
<accession>A0A1E8EXK6</accession>
<keyword evidence="11" id="KW-1185">Reference proteome</keyword>
<comment type="similarity">
    <text evidence="2 8">Belongs to the prokaryotic riboflavin transporter (P-RFT) (TC 2.A.87) family.</text>
</comment>
<proteinExistence type="inferred from homology"/>
<comment type="subcellular location">
    <subcellularLocation>
        <location evidence="1">Cell membrane</location>
        <topology evidence="1">Multi-pass membrane protein</topology>
    </subcellularLocation>
</comment>
<dbReference type="InterPro" id="IPR025720">
    <property type="entry name" value="RibU"/>
</dbReference>
<evidence type="ECO:0000256" key="7">
    <source>
        <dbReference type="ARBA" id="ARBA00023136"/>
    </source>
</evidence>
<dbReference type="PATRIC" id="fig|1121290.3.peg.1604"/>
<sequence>MKNNVNRLVKLSVLSALGLLLMLLVRFPIIPTAPFLEYEPGDIPILIGTFLFGPKSGLIITAIVSLVQGFTVSAGSGWIGALMHLIATGSMVIVAGTIYKKMHTLKGAIIALVCGSLTMTLVMIPLNLVFTTMFLGVPLAAVKSMIVPAIIPFNLIKTSINSIVTGLVYKSVGKVLKVDIKPTLKETQKAS</sequence>
<dbReference type="PANTHER" id="PTHR38438:SF1">
    <property type="entry name" value="RIBOFLAVIN TRANSPORTER RIBU"/>
    <property type="match status" value="1"/>
</dbReference>
<dbReference type="Pfam" id="PF12822">
    <property type="entry name" value="ECF_trnsprt"/>
    <property type="match status" value="1"/>
</dbReference>
<dbReference type="RefSeq" id="WP_070110589.1">
    <property type="nucleotide sequence ID" value="NZ_LZFO01000024.1"/>
</dbReference>
<dbReference type="OrthoDB" id="9809216at2"/>
<dbReference type="EMBL" id="LZFO01000024">
    <property type="protein sequence ID" value="OFI05533.1"/>
    <property type="molecule type" value="Genomic_DNA"/>
</dbReference>
<keyword evidence="4 8" id="KW-1003">Cell membrane</keyword>
<evidence type="ECO:0000256" key="2">
    <source>
        <dbReference type="ARBA" id="ARBA00005540"/>
    </source>
</evidence>
<keyword evidence="3 8" id="KW-0813">Transport</keyword>
<feature type="transmembrane region" description="Helical" evidence="9">
    <location>
        <begin position="43"/>
        <end position="66"/>
    </location>
</feature>
<reference evidence="10 11" key="1">
    <citation type="submission" date="2016-06" db="EMBL/GenBank/DDBJ databases">
        <title>Genome sequence of Clostridium acetireducens DSM 10703.</title>
        <authorList>
            <person name="Poehlein A."/>
            <person name="Fluechter S."/>
            <person name="Duerre P."/>
            <person name="Daniel R."/>
        </authorList>
    </citation>
    <scope>NUCLEOTIDE SEQUENCE [LARGE SCALE GENOMIC DNA]</scope>
    <source>
        <strain evidence="10 11">DSM 10703</strain>
    </source>
</reference>
<evidence type="ECO:0000313" key="11">
    <source>
        <dbReference type="Proteomes" id="UP000175744"/>
    </source>
</evidence>
<evidence type="ECO:0000256" key="9">
    <source>
        <dbReference type="SAM" id="Phobius"/>
    </source>
</evidence>
<dbReference type="Gene3D" id="1.10.1760.20">
    <property type="match status" value="1"/>
</dbReference>
<protein>
    <recommendedName>
        <fullName evidence="8">Riboflavin transporter</fullName>
    </recommendedName>
</protein>
<name>A0A1E8EXK6_9CLOT</name>
<evidence type="ECO:0000256" key="3">
    <source>
        <dbReference type="ARBA" id="ARBA00022448"/>
    </source>
</evidence>
<dbReference type="AlphaFoldDB" id="A0A1E8EXK6"/>
<dbReference type="GO" id="GO:0032217">
    <property type="term" value="F:riboflavin transmembrane transporter activity"/>
    <property type="evidence" value="ECO:0007669"/>
    <property type="project" value="UniProtKB-UniRule"/>
</dbReference>
<organism evidence="10 11">
    <name type="scientific">Clostridium acetireducens DSM 10703</name>
    <dbReference type="NCBI Taxonomy" id="1121290"/>
    <lineage>
        <taxon>Bacteria</taxon>
        <taxon>Bacillati</taxon>
        <taxon>Bacillota</taxon>
        <taxon>Clostridia</taxon>
        <taxon>Eubacteriales</taxon>
        <taxon>Clostridiaceae</taxon>
        <taxon>Clostridium</taxon>
    </lineage>
</organism>
<dbReference type="GO" id="GO:0005886">
    <property type="term" value="C:plasma membrane"/>
    <property type="evidence" value="ECO:0007669"/>
    <property type="project" value="UniProtKB-SubCell"/>
</dbReference>
<keyword evidence="7 8" id="KW-0472">Membrane</keyword>
<evidence type="ECO:0000256" key="5">
    <source>
        <dbReference type="ARBA" id="ARBA00022692"/>
    </source>
</evidence>
<evidence type="ECO:0000256" key="8">
    <source>
        <dbReference type="PIRNR" id="PIRNR037778"/>
    </source>
</evidence>
<comment type="function">
    <text evidence="8">Probably a riboflavin-binding protein that interacts with the energy-coupling factor (ECF) ABC-transporter complex.</text>
</comment>
<keyword evidence="6 9" id="KW-1133">Transmembrane helix</keyword>
<evidence type="ECO:0000256" key="4">
    <source>
        <dbReference type="ARBA" id="ARBA00022475"/>
    </source>
</evidence>
<evidence type="ECO:0000256" key="1">
    <source>
        <dbReference type="ARBA" id="ARBA00004651"/>
    </source>
</evidence>